<organism evidence="1 2">
    <name type="scientific">Vararia minispora EC-137</name>
    <dbReference type="NCBI Taxonomy" id="1314806"/>
    <lineage>
        <taxon>Eukaryota</taxon>
        <taxon>Fungi</taxon>
        <taxon>Dikarya</taxon>
        <taxon>Basidiomycota</taxon>
        <taxon>Agaricomycotina</taxon>
        <taxon>Agaricomycetes</taxon>
        <taxon>Russulales</taxon>
        <taxon>Lachnocladiaceae</taxon>
        <taxon>Vararia</taxon>
    </lineage>
</organism>
<dbReference type="EMBL" id="MU274612">
    <property type="protein sequence ID" value="KAI0026410.1"/>
    <property type="molecule type" value="Genomic_DNA"/>
</dbReference>
<proteinExistence type="predicted"/>
<dbReference type="Proteomes" id="UP000814128">
    <property type="component" value="Unassembled WGS sequence"/>
</dbReference>
<keyword evidence="2" id="KW-1185">Reference proteome</keyword>
<protein>
    <submittedName>
        <fullName evidence="1">Uncharacterized protein</fullName>
    </submittedName>
</protein>
<reference evidence="1" key="2">
    <citation type="journal article" date="2022" name="New Phytol.">
        <title>Evolutionary transition to the ectomycorrhizal habit in the genomes of a hyperdiverse lineage of mushroom-forming fungi.</title>
        <authorList>
            <person name="Looney B."/>
            <person name="Miyauchi S."/>
            <person name="Morin E."/>
            <person name="Drula E."/>
            <person name="Courty P.E."/>
            <person name="Kohler A."/>
            <person name="Kuo A."/>
            <person name="LaButti K."/>
            <person name="Pangilinan J."/>
            <person name="Lipzen A."/>
            <person name="Riley R."/>
            <person name="Andreopoulos W."/>
            <person name="He G."/>
            <person name="Johnson J."/>
            <person name="Nolan M."/>
            <person name="Tritt A."/>
            <person name="Barry K.W."/>
            <person name="Grigoriev I.V."/>
            <person name="Nagy L.G."/>
            <person name="Hibbett D."/>
            <person name="Henrissat B."/>
            <person name="Matheny P.B."/>
            <person name="Labbe J."/>
            <person name="Martin F.M."/>
        </authorList>
    </citation>
    <scope>NUCLEOTIDE SEQUENCE</scope>
    <source>
        <strain evidence="1">EC-137</strain>
    </source>
</reference>
<name>A0ACB8Q4M9_9AGAM</name>
<feature type="non-terminal residue" evidence="1">
    <location>
        <position position="1"/>
    </location>
</feature>
<accession>A0ACB8Q4M9</accession>
<sequence length="240" mass="25942">GNTRPYTNGAYTSPDPLPPTGNGITKTWAKEEDTIRYASTALAHLGGAAWKEVEYLITLHRNFSASAISLCILRFSYLQVVSYAEHTENDETLKQLVGFWSVLSKLDRGYCQGYYATGNAAGCLRTYRPIFSAQQAITAINKAIETLSPKYVLHLLFTFGARWGAGQTDPRSRSLNGELGMSLRPSATPVSTHPDSGKPGFGAALGLVPIPGALSGDQDPGSVWFTLHLAPNPIVHSRSE</sequence>
<evidence type="ECO:0000313" key="1">
    <source>
        <dbReference type="EMBL" id="KAI0026410.1"/>
    </source>
</evidence>
<gene>
    <name evidence="1" type="ORF">K488DRAFT_75367</name>
</gene>
<evidence type="ECO:0000313" key="2">
    <source>
        <dbReference type="Proteomes" id="UP000814128"/>
    </source>
</evidence>
<reference evidence="1" key="1">
    <citation type="submission" date="2021-02" db="EMBL/GenBank/DDBJ databases">
        <authorList>
            <consortium name="DOE Joint Genome Institute"/>
            <person name="Ahrendt S."/>
            <person name="Looney B.P."/>
            <person name="Miyauchi S."/>
            <person name="Morin E."/>
            <person name="Drula E."/>
            <person name="Courty P.E."/>
            <person name="Chicoki N."/>
            <person name="Fauchery L."/>
            <person name="Kohler A."/>
            <person name="Kuo A."/>
            <person name="Labutti K."/>
            <person name="Pangilinan J."/>
            <person name="Lipzen A."/>
            <person name="Riley R."/>
            <person name="Andreopoulos W."/>
            <person name="He G."/>
            <person name="Johnson J."/>
            <person name="Barry K.W."/>
            <person name="Grigoriev I.V."/>
            <person name="Nagy L."/>
            <person name="Hibbett D."/>
            <person name="Henrissat B."/>
            <person name="Matheny P.B."/>
            <person name="Labbe J."/>
            <person name="Martin F."/>
        </authorList>
    </citation>
    <scope>NUCLEOTIDE SEQUENCE</scope>
    <source>
        <strain evidence="1">EC-137</strain>
    </source>
</reference>
<comment type="caution">
    <text evidence="1">The sequence shown here is derived from an EMBL/GenBank/DDBJ whole genome shotgun (WGS) entry which is preliminary data.</text>
</comment>